<evidence type="ECO:0000313" key="3">
    <source>
        <dbReference type="Proteomes" id="UP000052023"/>
    </source>
</evidence>
<sequence>MEIESARKLVEVAPAVHAMFMASKAGRKSPRAHPHHFHGMLPGTSMDHVHLASAAVTDRHIAKSCTPNSGEMTC</sequence>
<name>A0A0R3MW20_9BRAD</name>
<comment type="caution">
    <text evidence="2">The sequence shown here is derived from an EMBL/GenBank/DDBJ whole genome shotgun (WGS) entry which is preliminary data.</text>
</comment>
<proteinExistence type="predicted"/>
<accession>A0A0R3MW20</accession>
<keyword evidence="3" id="KW-1185">Reference proteome</keyword>
<reference evidence="2 3" key="1">
    <citation type="submission" date="2014-03" db="EMBL/GenBank/DDBJ databases">
        <title>Bradyrhizobium valentinum sp. nov., isolated from effective nodules of Lupinus mariae-josephae, a lupine endemic of basic-lime soils in Eastern Spain.</title>
        <authorList>
            <person name="Duran D."/>
            <person name="Rey L."/>
            <person name="Navarro A."/>
            <person name="Busquets A."/>
            <person name="Imperial J."/>
            <person name="Ruiz-Argueso T."/>
        </authorList>
    </citation>
    <scope>NUCLEOTIDE SEQUENCE [LARGE SCALE GENOMIC DNA]</scope>
    <source>
        <strain evidence="2 3">Ro19</strain>
    </source>
</reference>
<dbReference type="AlphaFoldDB" id="A0A0R3MW20"/>
<evidence type="ECO:0000313" key="2">
    <source>
        <dbReference type="EMBL" id="KRR24233.1"/>
    </source>
</evidence>
<protein>
    <submittedName>
        <fullName evidence="2">Uncharacterized protein</fullName>
    </submittedName>
</protein>
<dbReference type="Proteomes" id="UP000052023">
    <property type="component" value="Unassembled WGS sequence"/>
</dbReference>
<evidence type="ECO:0000256" key="1">
    <source>
        <dbReference type="SAM" id="MobiDB-lite"/>
    </source>
</evidence>
<feature type="compositionally biased region" description="Basic residues" evidence="1">
    <location>
        <begin position="25"/>
        <end position="38"/>
    </location>
</feature>
<feature type="region of interest" description="Disordered" evidence="1">
    <location>
        <begin position="24"/>
        <end position="43"/>
    </location>
</feature>
<gene>
    <name evidence="2" type="ORF">CQ13_26105</name>
</gene>
<organism evidence="2 3">
    <name type="scientific">Bradyrhizobium retamae</name>
    <dbReference type="NCBI Taxonomy" id="1300035"/>
    <lineage>
        <taxon>Bacteria</taxon>
        <taxon>Pseudomonadati</taxon>
        <taxon>Pseudomonadota</taxon>
        <taxon>Alphaproteobacteria</taxon>
        <taxon>Hyphomicrobiales</taxon>
        <taxon>Nitrobacteraceae</taxon>
        <taxon>Bradyrhizobium</taxon>
    </lineage>
</organism>
<dbReference type="EMBL" id="LLYA01000156">
    <property type="protein sequence ID" value="KRR24233.1"/>
    <property type="molecule type" value="Genomic_DNA"/>
</dbReference>